<reference evidence="2 3" key="1">
    <citation type="journal article" date="2016" name="Nat. Commun.">
        <title>Thousands of microbial genomes shed light on interconnected biogeochemical processes in an aquifer system.</title>
        <authorList>
            <person name="Anantharaman K."/>
            <person name="Brown C.T."/>
            <person name="Hug L.A."/>
            <person name="Sharon I."/>
            <person name="Castelle C.J."/>
            <person name="Probst A.J."/>
            <person name="Thomas B.C."/>
            <person name="Singh A."/>
            <person name="Wilkins M.J."/>
            <person name="Karaoz U."/>
            <person name="Brodie E.L."/>
            <person name="Williams K.H."/>
            <person name="Hubbard S.S."/>
            <person name="Banfield J.F."/>
        </authorList>
    </citation>
    <scope>NUCLEOTIDE SEQUENCE [LARGE SCALE GENOMIC DNA]</scope>
</reference>
<proteinExistence type="inferred from homology"/>
<dbReference type="GO" id="GO:0006450">
    <property type="term" value="P:regulation of translational fidelity"/>
    <property type="evidence" value="ECO:0007669"/>
    <property type="project" value="InterPro"/>
</dbReference>
<dbReference type="Proteomes" id="UP000177088">
    <property type="component" value="Unassembled WGS sequence"/>
</dbReference>
<comment type="caution">
    <text evidence="2">The sequence shown here is derived from an EMBL/GenBank/DDBJ whole genome shotgun (WGS) entry which is preliminary data.</text>
</comment>
<gene>
    <name evidence="1" type="primary">gatC</name>
    <name evidence="2" type="ORF">A3C96_00585</name>
</gene>
<dbReference type="GO" id="GO:0050567">
    <property type="term" value="F:glutaminyl-tRNA synthase (glutamine-hydrolyzing) activity"/>
    <property type="evidence" value="ECO:0007669"/>
    <property type="project" value="UniProtKB-UniRule"/>
</dbReference>
<evidence type="ECO:0000313" key="2">
    <source>
        <dbReference type="EMBL" id="OGL75083.1"/>
    </source>
</evidence>
<dbReference type="EC" id="6.3.5.-" evidence="1"/>
<dbReference type="PANTHER" id="PTHR15004:SF0">
    <property type="entry name" value="GLUTAMYL-TRNA(GLN) AMIDOTRANSFERASE SUBUNIT C, MITOCHONDRIAL"/>
    <property type="match status" value="1"/>
</dbReference>
<dbReference type="GO" id="GO:0006412">
    <property type="term" value="P:translation"/>
    <property type="evidence" value="ECO:0007669"/>
    <property type="project" value="UniProtKB-UniRule"/>
</dbReference>
<dbReference type="AlphaFoldDB" id="A0A1F7U9Y5"/>
<sequence length="97" mass="10832">MSLSSEEISHIATLARLELTPEEREAFQRQLSSVLDYVGQLRKVDTTGVEPMSHSVELRNVLRPDEVQAAPPAVRERLVKSFPAKDGDLLRTDAVFS</sequence>
<keyword evidence="1" id="KW-0648">Protein biosynthesis</keyword>
<dbReference type="EMBL" id="MGEA01000002">
    <property type="protein sequence ID" value="OGL75083.1"/>
    <property type="molecule type" value="Genomic_DNA"/>
</dbReference>
<dbReference type="GO" id="GO:0050566">
    <property type="term" value="F:asparaginyl-tRNA synthase (glutamine-hydrolyzing) activity"/>
    <property type="evidence" value="ECO:0007669"/>
    <property type="project" value="RHEA"/>
</dbReference>
<name>A0A1F7U9Y5_9BACT</name>
<dbReference type="GO" id="GO:0005524">
    <property type="term" value="F:ATP binding"/>
    <property type="evidence" value="ECO:0007669"/>
    <property type="project" value="UniProtKB-KW"/>
</dbReference>
<accession>A0A1F7U9Y5</accession>
<dbReference type="PANTHER" id="PTHR15004">
    <property type="entry name" value="GLUTAMYL-TRNA(GLN) AMIDOTRANSFERASE SUBUNIT C, MITOCHONDRIAL"/>
    <property type="match status" value="1"/>
</dbReference>
<comment type="function">
    <text evidence="1">Allows the formation of correctly charged Asn-tRNA(Asn) or Gln-tRNA(Gln) through the transamidation of misacylated Asp-tRNA(Asn) or Glu-tRNA(Gln) in organisms which lack either or both of asparaginyl-tRNA or glutaminyl-tRNA synthetases. The reaction takes place in the presence of glutamine and ATP through an activated phospho-Asp-tRNA(Asn) or phospho-Glu-tRNA(Gln).</text>
</comment>
<keyword evidence="1" id="KW-0067">ATP-binding</keyword>
<dbReference type="Pfam" id="PF02686">
    <property type="entry name" value="GatC"/>
    <property type="match status" value="1"/>
</dbReference>
<evidence type="ECO:0000313" key="3">
    <source>
        <dbReference type="Proteomes" id="UP000177088"/>
    </source>
</evidence>
<dbReference type="InterPro" id="IPR036113">
    <property type="entry name" value="Asp/Glu-ADT_sf_sub_c"/>
</dbReference>
<organism evidence="2 3">
    <name type="scientific">Candidatus Uhrbacteria bacterium RIFCSPHIGHO2_02_FULL_60_10</name>
    <dbReference type="NCBI Taxonomy" id="1802392"/>
    <lineage>
        <taxon>Bacteria</taxon>
        <taxon>Candidatus Uhriibacteriota</taxon>
    </lineage>
</organism>
<keyword evidence="1" id="KW-0547">Nucleotide-binding</keyword>
<evidence type="ECO:0000256" key="1">
    <source>
        <dbReference type="HAMAP-Rule" id="MF_00122"/>
    </source>
</evidence>
<dbReference type="NCBIfam" id="TIGR00135">
    <property type="entry name" value="gatC"/>
    <property type="match status" value="1"/>
</dbReference>
<comment type="subunit">
    <text evidence="1">Heterotrimer of A, B and C subunits.</text>
</comment>
<comment type="catalytic activity">
    <reaction evidence="1">
        <text>L-aspartyl-tRNA(Asn) + L-glutamine + ATP + H2O = L-asparaginyl-tRNA(Asn) + L-glutamate + ADP + phosphate + 2 H(+)</text>
        <dbReference type="Rhea" id="RHEA:14513"/>
        <dbReference type="Rhea" id="RHEA-COMP:9674"/>
        <dbReference type="Rhea" id="RHEA-COMP:9677"/>
        <dbReference type="ChEBI" id="CHEBI:15377"/>
        <dbReference type="ChEBI" id="CHEBI:15378"/>
        <dbReference type="ChEBI" id="CHEBI:29985"/>
        <dbReference type="ChEBI" id="CHEBI:30616"/>
        <dbReference type="ChEBI" id="CHEBI:43474"/>
        <dbReference type="ChEBI" id="CHEBI:58359"/>
        <dbReference type="ChEBI" id="CHEBI:78515"/>
        <dbReference type="ChEBI" id="CHEBI:78516"/>
        <dbReference type="ChEBI" id="CHEBI:456216"/>
    </reaction>
</comment>
<protein>
    <recommendedName>
        <fullName evidence="1">Aspartyl/glutamyl-tRNA(Asn/Gln) amidotransferase subunit C</fullName>
        <shortName evidence="1">Asp/Glu-ADT subunit C</shortName>
        <ecNumber evidence="1">6.3.5.-</ecNumber>
    </recommendedName>
</protein>
<dbReference type="Gene3D" id="1.10.20.60">
    <property type="entry name" value="Glu-tRNAGln amidotransferase C subunit, N-terminal domain"/>
    <property type="match status" value="1"/>
</dbReference>
<comment type="catalytic activity">
    <reaction evidence="1">
        <text>L-glutamyl-tRNA(Gln) + L-glutamine + ATP + H2O = L-glutaminyl-tRNA(Gln) + L-glutamate + ADP + phosphate + H(+)</text>
        <dbReference type="Rhea" id="RHEA:17521"/>
        <dbReference type="Rhea" id="RHEA-COMP:9681"/>
        <dbReference type="Rhea" id="RHEA-COMP:9684"/>
        <dbReference type="ChEBI" id="CHEBI:15377"/>
        <dbReference type="ChEBI" id="CHEBI:15378"/>
        <dbReference type="ChEBI" id="CHEBI:29985"/>
        <dbReference type="ChEBI" id="CHEBI:30616"/>
        <dbReference type="ChEBI" id="CHEBI:43474"/>
        <dbReference type="ChEBI" id="CHEBI:58359"/>
        <dbReference type="ChEBI" id="CHEBI:78520"/>
        <dbReference type="ChEBI" id="CHEBI:78521"/>
        <dbReference type="ChEBI" id="CHEBI:456216"/>
    </reaction>
</comment>
<comment type="similarity">
    <text evidence="1">Belongs to the GatC family.</text>
</comment>
<dbReference type="GO" id="GO:0070681">
    <property type="term" value="P:glutaminyl-tRNAGln biosynthesis via transamidation"/>
    <property type="evidence" value="ECO:0007669"/>
    <property type="project" value="TreeGrafter"/>
</dbReference>
<dbReference type="HAMAP" id="MF_00122">
    <property type="entry name" value="GatC"/>
    <property type="match status" value="1"/>
</dbReference>
<keyword evidence="1" id="KW-0436">Ligase</keyword>
<dbReference type="InterPro" id="IPR003837">
    <property type="entry name" value="GatC"/>
</dbReference>
<dbReference type="SUPFAM" id="SSF141000">
    <property type="entry name" value="Glu-tRNAGln amidotransferase C subunit"/>
    <property type="match status" value="1"/>
</dbReference>